<evidence type="ECO:0000313" key="2">
    <source>
        <dbReference type="EMBL" id="AUX41546.1"/>
    </source>
</evidence>
<dbReference type="EMBL" id="CP012673">
    <property type="protein sequence ID" value="AUX41546.1"/>
    <property type="molecule type" value="Genomic_DNA"/>
</dbReference>
<dbReference type="Proteomes" id="UP000238348">
    <property type="component" value="Chromosome"/>
</dbReference>
<evidence type="ECO:0000259" key="1">
    <source>
        <dbReference type="Pfam" id="PF09937"/>
    </source>
</evidence>
<dbReference type="AlphaFoldDB" id="A0A2L0EQH5"/>
<name>A0A2L0EQH5_SORCE</name>
<dbReference type="InterPro" id="IPR018683">
    <property type="entry name" value="DUF2169"/>
</dbReference>
<proteinExistence type="predicted"/>
<protein>
    <recommendedName>
        <fullName evidence="1">DUF2169 domain-containing protein</fullName>
    </recommendedName>
</protein>
<accession>A0A2L0EQH5</accession>
<dbReference type="Pfam" id="PF09937">
    <property type="entry name" value="DUF2169"/>
    <property type="match status" value="1"/>
</dbReference>
<dbReference type="RefSeq" id="WP_159396923.1">
    <property type="nucleotide sequence ID" value="NZ_CP012673.1"/>
</dbReference>
<sequence>MDLLNDTLLRARLFTGFTGPADAVGSLVARMTWRLADQGELRPAEDPWPVLTEPLWTEVGEFPSDSVPEYAGCDVVITGVARAEAPVASLLVTATVGAFSARLEVLGDRVWQERDGELVPSDPRPFTEMPLVWERAYGGAADHEGAEARHPLNQVGTGFHLKREQAVGRPLPNLERPDERIRRWDDRPLPACWAPVKDPLGWHLAPIVREAASAPDEEARATILAGAHERVALSAAQPGMIAPEVREGDEVAITGVAPDVLRFRIPALDPRVHVDTGAVTFEATLPVSGLWVLLSQRLVIVTYRVAFRYPYVRRRHRAAALVLGAGRAAGSLGR</sequence>
<gene>
    <name evidence="2" type="ORF">SOCE26_029660</name>
</gene>
<reference evidence="2 3" key="1">
    <citation type="submission" date="2015-09" db="EMBL/GenBank/DDBJ databases">
        <title>Sorangium comparison.</title>
        <authorList>
            <person name="Zaburannyi N."/>
            <person name="Bunk B."/>
            <person name="Overmann J."/>
            <person name="Mueller R."/>
        </authorList>
    </citation>
    <scope>NUCLEOTIDE SEQUENCE [LARGE SCALE GENOMIC DNA]</scope>
    <source>
        <strain evidence="2 3">So ce26</strain>
    </source>
</reference>
<organism evidence="2 3">
    <name type="scientific">Sorangium cellulosum</name>
    <name type="common">Polyangium cellulosum</name>
    <dbReference type="NCBI Taxonomy" id="56"/>
    <lineage>
        <taxon>Bacteria</taxon>
        <taxon>Pseudomonadati</taxon>
        <taxon>Myxococcota</taxon>
        <taxon>Polyangia</taxon>
        <taxon>Polyangiales</taxon>
        <taxon>Polyangiaceae</taxon>
        <taxon>Sorangium</taxon>
    </lineage>
</organism>
<feature type="domain" description="DUF2169" evidence="1">
    <location>
        <begin position="26"/>
        <end position="304"/>
    </location>
</feature>
<dbReference type="OrthoDB" id="236266at2"/>
<evidence type="ECO:0000313" key="3">
    <source>
        <dbReference type="Proteomes" id="UP000238348"/>
    </source>
</evidence>